<evidence type="ECO:0008006" key="4">
    <source>
        <dbReference type="Google" id="ProtNLM"/>
    </source>
</evidence>
<feature type="transmembrane region" description="Helical" evidence="1">
    <location>
        <begin position="42"/>
        <end position="62"/>
    </location>
</feature>
<feature type="transmembrane region" description="Helical" evidence="1">
    <location>
        <begin position="91"/>
        <end position="113"/>
    </location>
</feature>
<dbReference type="Proteomes" id="UP001501083">
    <property type="component" value="Unassembled WGS sequence"/>
</dbReference>
<sequence length="212" mass="22872">MSENPYQAPQSTRGGLQLGDEPLVFAQSPQERNAGPEGIGGWLILMTIGLVVTVLSNLLIVATTTRMLGNGNWDAFTTPGAAYYHPLMGPLLMFELIGNSAFALSALVMLVLLFTKSRWFPRGMIALYVASVLFLGTDLLIGMQVPVVAQEIGPSVTALVRAIFAAAIWIPYLLVSKRVRNTFVGQRAVERRATGRLEPRWDAAPAADDAAS</sequence>
<keyword evidence="1" id="KW-1133">Transmembrane helix</keyword>
<feature type="transmembrane region" description="Helical" evidence="1">
    <location>
        <begin position="155"/>
        <end position="175"/>
    </location>
</feature>
<dbReference type="RefSeq" id="WP_158983228.1">
    <property type="nucleotide sequence ID" value="NZ_BAABKY010000001.1"/>
</dbReference>
<evidence type="ECO:0000313" key="2">
    <source>
        <dbReference type="EMBL" id="GAA5067628.1"/>
    </source>
</evidence>
<name>A0ABP9KYQ3_9GAMM</name>
<comment type="caution">
    <text evidence="2">The sequence shown here is derived from an EMBL/GenBank/DDBJ whole genome shotgun (WGS) entry which is preliminary data.</text>
</comment>
<evidence type="ECO:0000313" key="3">
    <source>
        <dbReference type="Proteomes" id="UP001501083"/>
    </source>
</evidence>
<dbReference type="EMBL" id="BAABKY010000001">
    <property type="protein sequence ID" value="GAA5067628.1"/>
    <property type="molecule type" value="Genomic_DNA"/>
</dbReference>
<evidence type="ECO:0000256" key="1">
    <source>
        <dbReference type="SAM" id="Phobius"/>
    </source>
</evidence>
<reference evidence="3" key="1">
    <citation type="journal article" date="2019" name="Int. J. Syst. Evol. Microbiol.">
        <title>The Global Catalogue of Microorganisms (GCM) 10K type strain sequencing project: providing services to taxonomists for standard genome sequencing and annotation.</title>
        <authorList>
            <consortium name="The Broad Institute Genomics Platform"/>
            <consortium name="The Broad Institute Genome Sequencing Center for Infectious Disease"/>
            <person name="Wu L."/>
            <person name="Ma J."/>
        </authorList>
    </citation>
    <scope>NUCLEOTIDE SEQUENCE [LARGE SCALE GENOMIC DNA]</scope>
    <source>
        <strain evidence="3">JCM 19212</strain>
    </source>
</reference>
<keyword evidence="1" id="KW-0812">Transmembrane</keyword>
<proteinExistence type="predicted"/>
<protein>
    <recommendedName>
        <fullName evidence="4">DUF2569 domain-containing protein</fullName>
    </recommendedName>
</protein>
<keyword evidence="3" id="KW-1185">Reference proteome</keyword>
<organism evidence="2 3">
    <name type="scientific">Lysobacter panacisoli</name>
    <dbReference type="NCBI Taxonomy" id="1255263"/>
    <lineage>
        <taxon>Bacteria</taxon>
        <taxon>Pseudomonadati</taxon>
        <taxon>Pseudomonadota</taxon>
        <taxon>Gammaproteobacteria</taxon>
        <taxon>Lysobacterales</taxon>
        <taxon>Lysobacteraceae</taxon>
        <taxon>Lysobacter</taxon>
    </lineage>
</organism>
<accession>A0ABP9KYQ3</accession>
<keyword evidence="1" id="KW-0472">Membrane</keyword>
<dbReference type="InterPro" id="IPR019690">
    <property type="entry name" value="DUF2569"/>
</dbReference>
<gene>
    <name evidence="2" type="ORF">GCM10025759_02510</name>
</gene>
<feature type="transmembrane region" description="Helical" evidence="1">
    <location>
        <begin position="125"/>
        <end position="149"/>
    </location>
</feature>
<dbReference type="Pfam" id="PF10754">
    <property type="entry name" value="DUF2569"/>
    <property type="match status" value="1"/>
</dbReference>